<name>A0A1G2ENW8_9BACT</name>
<evidence type="ECO:0000313" key="1">
    <source>
        <dbReference type="EMBL" id="OGZ27447.1"/>
    </source>
</evidence>
<dbReference type="STRING" id="1801677.A2365_03155"/>
<protein>
    <submittedName>
        <fullName evidence="1">Uncharacterized protein</fullName>
    </submittedName>
</protein>
<comment type="caution">
    <text evidence="1">The sequence shown here is derived from an EMBL/GenBank/DDBJ whole genome shotgun (WGS) entry which is preliminary data.</text>
</comment>
<sequence>MACEICGKDSCDCSMEQRDITTDVSLAERASKETLAEKMKSFGGDFAWSSGLGRHSFRCVGECGAKIEVQGDSMDDAVKKAVSGGWTKRKRGLSCPRYPHCFGGGAP</sequence>
<evidence type="ECO:0000313" key="2">
    <source>
        <dbReference type="Proteomes" id="UP000177740"/>
    </source>
</evidence>
<dbReference type="EMBL" id="MHMM01000006">
    <property type="protein sequence ID" value="OGZ27447.1"/>
    <property type="molecule type" value="Genomic_DNA"/>
</dbReference>
<proteinExistence type="predicted"/>
<dbReference type="AlphaFoldDB" id="A0A1G2ENW8"/>
<gene>
    <name evidence="1" type="ORF">A2365_03155</name>
</gene>
<accession>A0A1G2ENW8</accession>
<reference evidence="1 2" key="1">
    <citation type="journal article" date="2016" name="Nat. Commun.">
        <title>Thousands of microbial genomes shed light on interconnected biogeochemical processes in an aquifer system.</title>
        <authorList>
            <person name="Anantharaman K."/>
            <person name="Brown C.T."/>
            <person name="Hug L.A."/>
            <person name="Sharon I."/>
            <person name="Castelle C.J."/>
            <person name="Probst A.J."/>
            <person name="Thomas B.C."/>
            <person name="Singh A."/>
            <person name="Wilkins M.J."/>
            <person name="Karaoz U."/>
            <person name="Brodie E.L."/>
            <person name="Williams K.H."/>
            <person name="Hubbard S.S."/>
            <person name="Banfield J.F."/>
        </authorList>
    </citation>
    <scope>NUCLEOTIDE SEQUENCE [LARGE SCALE GENOMIC DNA]</scope>
</reference>
<dbReference type="Proteomes" id="UP000177740">
    <property type="component" value="Unassembled WGS sequence"/>
</dbReference>
<organism evidence="1 2">
    <name type="scientific">Candidatus Nealsonbacteria bacterium RIFOXYB1_FULL_40_15</name>
    <dbReference type="NCBI Taxonomy" id="1801677"/>
    <lineage>
        <taxon>Bacteria</taxon>
        <taxon>Candidatus Nealsoniibacteriota</taxon>
    </lineage>
</organism>